<gene>
    <name evidence="2" type="ORF">GN244_ATG10961</name>
    <name evidence="3" type="ORF">GN958_ATG01735</name>
</gene>
<keyword evidence="4" id="KW-1185">Reference proteome</keyword>
<feature type="compositionally biased region" description="Polar residues" evidence="1">
    <location>
        <begin position="68"/>
        <end position="79"/>
    </location>
</feature>
<dbReference type="Proteomes" id="UP000602510">
    <property type="component" value="Unassembled WGS sequence"/>
</dbReference>
<sequence>MGTAITKAIAEGTWSREDVIITTKTFYGSNGFPKGPFGKRSEKRASKVSVATTSSKAHLSRGRDSGKRPSQYSINWVAG</sequence>
<evidence type="ECO:0000256" key="1">
    <source>
        <dbReference type="SAM" id="MobiDB-lite"/>
    </source>
</evidence>
<organism evidence="2 4">
    <name type="scientific">Phytophthora infestans</name>
    <name type="common">Potato late blight agent</name>
    <name type="synonym">Botrytis infestans</name>
    <dbReference type="NCBI Taxonomy" id="4787"/>
    <lineage>
        <taxon>Eukaryota</taxon>
        <taxon>Sar</taxon>
        <taxon>Stramenopiles</taxon>
        <taxon>Oomycota</taxon>
        <taxon>Peronosporomycetes</taxon>
        <taxon>Peronosporales</taxon>
        <taxon>Peronosporaceae</taxon>
        <taxon>Phytophthora</taxon>
    </lineage>
</organism>
<dbReference type="EMBL" id="JAACNO010000201">
    <property type="protein sequence ID" value="KAF4149082.1"/>
    <property type="molecule type" value="Genomic_DNA"/>
</dbReference>
<accession>A0A833W0L5</accession>
<dbReference type="Proteomes" id="UP000704712">
    <property type="component" value="Unassembled WGS sequence"/>
</dbReference>
<evidence type="ECO:0000313" key="4">
    <source>
        <dbReference type="Proteomes" id="UP000602510"/>
    </source>
</evidence>
<feature type="region of interest" description="Disordered" evidence="1">
    <location>
        <begin position="31"/>
        <end position="79"/>
    </location>
</feature>
<evidence type="ECO:0000313" key="3">
    <source>
        <dbReference type="EMBL" id="KAF4149082.1"/>
    </source>
</evidence>
<reference evidence="2" key="1">
    <citation type="submission" date="2020-04" db="EMBL/GenBank/DDBJ databases">
        <title>Hybrid Assembly of Korean Phytophthora infestans isolates.</title>
        <authorList>
            <person name="Prokchorchik M."/>
            <person name="Lee Y."/>
            <person name="Seo J."/>
            <person name="Cho J.-H."/>
            <person name="Park Y.-E."/>
            <person name="Jang D.-C."/>
            <person name="Im J.-S."/>
            <person name="Choi J.-G."/>
            <person name="Park H.-J."/>
            <person name="Lee G.-B."/>
            <person name="Lee Y.-G."/>
            <person name="Hong S.-Y."/>
            <person name="Cho K."/>
            <person name="Sohn K.H."/>
        </authorList>
    </citation>
    <scope>NUCLEOTIDE SEQUENCE</scope>
    <source>
        <strain evidence="2">KR_1_A1</strain>
        <strain evidence="3">KR_2_A2</strain>
    </source>
</reference>
<proteinExistence type="predicted"/>
<dbReference type="AlphaFoldDB" id="A0A833W0L5"/>
<name>A0A833W0L5_PHYIN</name>
<dbReference type="EMBL" id="WSZM01000253">
    <property type="protein sequence ID" value="KAF4036979.1"/>
    <property type="molecule type" value="Genomic_DNA"/>
</dbReference>
<comment type="caution">
    <text evidence="2">The sequence shown here is derived from an EMBL/GenBank/DDBJ whole genome shotgun (WGS) entry which is preliminary data.</text>
</comment>
<evidence type="ECO:0000313" key="2">
    <source>
        <dbReference type="EMBL" id="KAF4036979.1"/>
    </source>
</evidence>
<protein>
    <submittedName>
        <fullName evidence="2">Uncharacterized protein</fullName>
    </submittedName>
</protein>